<protein>
    <recommendedName>
        <fullName evidence="1">F-box domain-containing protein</fullName>
    </recommendedName>
</protein>
<dbReference type="EMBL" id="LXTC01000009">
    <property type="protein sequence ID" value="OBA17979.1"/>
    <property type="molecule type" value="Genomic_DNA"/>
</dbReference>
<proteinExistence type="predicted"/>
<gene>
    <name evidence="2" type="ORF">METBIDRAFT_84919</name>
</gene>
<comment type="caution">
    <text evidence="2">The sequence shown here is derived from an EMBL/GenBank/DDBJ whole genome shotgun (WGS) entry which is preliminary data.</text>
</comment>
<name>A0A1A0H1S2_9ASCO</name>
<keyword evidence="3" id="KW-1185">Reference proteome</keyword>
<dbReference type="STRING" id="869754.A0A1A0H1S2"/>
<feature type="domain" description="F-box" evidence="1">
    <location>
        <begin position="31"/>
        <end position="87"/>
    </location>
</feature>
<dbReference type="AlphaFoldDB" id="A0A1A0H1S2"/>
<reference evidence="2 3" key="1">
    <citation type="submission" date="2016-05" db="EMBL/GenBank/DDBJ databases">
        <title>Comparative genomics of biotechnologically important yeasts.</title>
        <authorList>
            <consortium name="DOE Joint Genome Institute"/>
            <person name="Riley R."/>
            <person name="Haridas S."/>
            <person name="Wolfe K.H."/>
            <person name="Lopes M.R."/>
            <person name="Hittinger C.T."/>
            <person name="Goker M."/>
            <person name="Salamov A."/>
            <person name="Wisecaver J."/>
            <person name="Long T.M."/>
            <person name="Aerts A.L."/>
            <person name="Barry K."/>
            <person name="Choi C."/>
            <person name="Clum A."/>
            <person name="Coughlan A.Y."/>
            <person name="Deshpande S."/>
            <person name="Douglass A.P."/>
            <person name="Hanson S.J."/>
            <person name="Klenk H.-P."/>
            <person name="LaButti K."/>
            <person name="Lapidus A."/>
            <person name="Lindquist E."/>
            <person name="Lipzen A."/>
            <person name="Meier-kolthoff J.P."/>
            <person name="Ohm R.A."/>
            <person name="Otillar R.P."/>
            <person name="Pangilinan J."/>
            <person name="Peng Y."/>
            <person name="Rokas A."/>
            <person name="Rosa C.A."/>
            <person name="Scheuner C."/>
            <person name="Sibirny A.A."/>
            <person name="Slot J.C."/>
            <person name="Stielow J.B."/>
            <person name="Sun H."/>
            <person name="Kurtzman C.P."/>
            <person name="Blackwell M."/>
            <person name="Grigoriev I.V."/>
            <person name="Jeffries T.W."/>
        </authorList>
    </citation>
    <scope>NUCLEOTIDE SEQUENCE [LARGE SCALE GENOMIC DNA]</scope>
    <source>
        <strain evidence="2 3">NRRL YB-4993</strain>
    </source>
</reference>
<accession>A0A1A0H1S2</accession>
<evidence type="ECO:0000259" key="1">
    <source>
        <dbReference type="PROSITE" id="PS50181"/>
    </source>
</evidence>
<dbReference type="GeneID" id="30032217"/>
<sequence length="418" mass="48798">MDQEQLRIVKPAVSPKRNCRENPERKMESSVVCLEKLPLQILEMIFDLLETKYLLDIRTISRDLYWPATRVLYRFIIMVDEVDFDDIRVQESIWPYYHCTIMNVRQTVILVDVLKENKKLAAMVESIVVGNTDEVSLVPELLSYTSLKYFHYEGILQIPRKSLDNVRTLACCVPSASIEKPNVTELKLYQPLIGTVPDFYAHASSSMTSLGSYRKLRKLSIAVTHWSNDSYFELEEMNTHSWEYFISNFMRYHELQLDSLRIEGQFLDFYDSRRSFDLYQGVNLGILKTLELKFVGYCPSGEQYVDHHSTEFSYDLSKYLHLLKNLSLIFEYTVQTNVESDIKTLAKVLDGKLRNQLSLFSISFEPHARASLCYLHNAILRSQKQLVNLKINNGDIFSRIGRTRFDKDPNLKRKKTMA</sequence>
<dbReference type="RefSeq" id="XP_018709374.1">
    <property type="nucleotide sequence ID" value="XM_018859242.1"/>
</dbReference>
<dbReference type="Proteomes" id="UP000092555">
    <property type="component" value="Unassembled WGS sequence"/>
</dbReference>
<evidence type="ECO:0000313" key="2">
    <source>
        <dbReference type="EMBL" id="OBA17979.1"/>
    </source>
</evidence>
<evidence type="ECO:0000313" key="3">
    <source>
        <dbReference type="Proteomes" id="UP000092555"/>
    </source>
</evidence>
<dbReference type="PROSITE" id="PS50181">
    <property type="entry name" value="FBOX"/>
    <property type="match status" value="1"/>
</dbReference>
<dbReference type="InterPro" id="IPR001810">
    <property type="entry name" value="F-box_dom"/>
</dbReference>
<organism evidence="2 3">
    <name type="scientific">Metschnikowia bicuspidata var. bicuspidata NRRL YB-4993</name>
    <dbReference type="NCBI Taxonomy" id="869754"/>
    <lineage>
        <taxon>Eukaryota</taxon>
        <taxon>Fungi</taxon>
        <taxon>Dikarya</taxon>
        <taxon>Ascomycota</taxon>
        <taxon>Saccharomycotina</taxon>
        <taxon>Pichiomycetes</taxon>
        <taxon>Metschnikowiaceae</taxon>
        <taxon>Metschnikowia</taxon>
    </lineage>
</organism>